<dbReference type="InterPro" id="IPR032466">
    <property type="entry name" value="Metal_Hydrolase"/>
</dbReference>
<dbReference type="AlphaFoldDB" id="A0A367YVY7"/>
<evidence type="ECO:0000313" key="3">
    <source>
        <dbReference type="EMBL" id="RCK69978.1"/>
    </source>
</evidence>
<dbReference type="InterPro" id="IPR006680">
    <property type="entry name" value="Amidohydro-rel"/>
</dbReference>
<dbReference type="EMBL" id="QOUI01000004">
    <property type="protein sequence ID" value="RCK69978.1"/>
    <property type="molecule type" value="Genomic_DNA"/>
</dbReference>
<evidence type="ECO:0000313" key="4">
    <source>
        <dbReference type="Proteomes" id="UP000252770"/>
    </source>
</evidence>
<accession>A0A367YVY7</accession>
<evidence type="ECO:0000259" key="2">
    <source>
        <dbReference type="Pfam" id="PF04909"/>
    </source>
</evidence>
<dbReference type="InterPro" id="IPR052350">
    <property type="entry name" value="Metallo-dep_Lactonases"/>
</dbReference>
<dbReference type="SUPFAM" id="SSF51556">
    <property type="entry name" value="Metallo-dependent hydrolases"/>
    <property type="match status" value="1"/>
</dbReference>
<keyword evidence="4" id="KW-1185">Reference proteome</keyword>
<keyword evidence="3" id="KW-0378">Hydrolase</keyword>
<protein>
    <submittedName>
        <fullName evidence="3">Amidohydrolase</fullName>
    </submittedName>
</protein>
<dbReference type="Proteomes" id="UP000252770">
    <property type="component" value="Unassembled WGS sequence"/>
</dbReference>
<dbReference type="PANTHER" id="PTHR43569:SF2">
    <property type="entry name" value="AMIDOHYDROLASE-RELATED DOMAIN-CONTAINING PROTEIN"/>
    <property type="match status" value="1"/>
</dbReference>
<dbReference type="PANTHER" id="PTHR43569">
    <property type="entry name" value="AMIDOHYDROLASE"/>
    <property type="match status" value="1"/>
</dbReference>
<feature type="domain" description="Amidohydrolase-related" evidence="2">
    <location>
        <begin position="3"/>
        <end position="276"/>
    </location>
</feature>
<reference evidence="3 4" key="1">
    <citation type="submission" date="2018-07" db="EMBL/GenBank/DDBJ databases">
        <title>Desertimonas flava gen. nov. sp. nov.</title>
        <authorList>
            <person name="Liu S."/>
        </authorList>
    </citation>
    <scope>NUCLEOTIDE SEQUENCE [LARGE SCALE GENOMIC DNA]</scope>
    <source>
        <strain evidence="3 4">16Sb5-5</strain>
    </source>
</reference>
<proteinExistence type="inferred from homology"/>
<evidence type="ECO:0000256" key="1">
    <source>
        <dbReference type="ARBA" id="ARBA00038310"/>
    </source>
</evidence>
<dbReference type="Pfam" id="PF04909">
    <property type="entry name" value="Amidohydro_2"/>
    <property type="match status" value="1"/>
</dbReference>
<sequence>MTIDAHQHFWISAESEQPWRGPEHGTLVRDFTPDDLRTLTAELGVDGTVLVESEDGPHENDRLARWSAEPPVVGVVGWLPLTDPEAARAEWRRMELPRLVGVRCLVGREPLDWLRRGDVCDLFGELAGADLSWDVVPLDRAQCEEVVTLAGAVPGLRVVVDHLARPPLDGADRAAWEANIALLASAPGIAIKFSVGLDVMTRWSWQPDQLADVGRVVLDAFGPERVMVATNWPVCELAADYRTVWRDQVTLLERLLPSAADRERVLDGTAREWYRLDRERP</sequence>
<comment type="caution">
    <text evidence="3">The sequence shown here is derived from an EMBL/GenBank/DDBJ whole genome shotgun (WGS) entry which is preliminary data.</text>
</comment>
<name>A0A367YVY7_9ACTN</name>
<dbReference type="GO" id="GO:0016787">
    <property type="term" value="F:hydrolase activity"/>
    <property type="evidence" value="ECO:0007669"/>
    <property type="project" value="UniProtKB-KW"/>
</dbReference>
<comment type="similarity">
    <text evidence="1">Belongs to the metallo-dependent hydrolases superfamily.</text>
</comment>
<gene>
    <name evidence="3" type="ORF">DT076_08190</name>
</gene>
<dbReference type="RefSeq" id="WP_114126164.1">
    <property type="nucleotide sequence ID" value="NZ_QOUI01000004.1"/>
</dbReference>
<dbReference type="Gene3D" id="3.20.20.140">
    <property type="entry name" value="Metal-dependent hydrolases"/>
    <property type="match status" value="1"/>
</dbReference>
<organism evidence="3 4">
    <name type="scientific">Desertihabitans brevis</name>
    <dbReference type="NCBI Taxonomy" id="2268447"/>
    <lineage>
        <taxon>Bacteria</taxon>
        <taxon>Bacillati</taxon>
        <taxon>Actinomycetota</taxon>
        <taxon>Actinomycetes</taxon>
        <taxon>Propionibacteriales</taxon>
        <taxon>Propionibacteriaceae</taxon>
        <taxon>Desertihabitans</taxon>
    </lineage>
</organism>